<dbReference type="GO" id="GO:0003700">
    <property type="term" value="F:DNA-binding transcription factor activity"/>
    <property type="evidence" value="ECO:0007669"/>
    <property type="project" value="UniProtKB-UniRule"/>
</dbReference>
<keyword evidence="3 7" id="KW-0479">Metal-binding</keyword>
<dbReference type="InterPro" id="IPR027271">
    <property type="entry name" value="Acetolactate_synth/TF_NikR_C"/>
</dbReference>
<evidence type="ECO:0000256" key="5">
    <source>
        <dbReference type="ARBA" id="ARBA00023125"/>
    </source>
</evidence>
<dbReference type="InterPro" id="IPR014864">
    <property type="entry name" value="TF_NikR_Ni-bd_C"/>
</dbReference>
<dbReference type="STRING" id="885272.JonanDRAFT_1536"/>
<dbReference type="HAMAP" id="MF_00476">
    <property type="entry name" value="NikR"/>
    <property type="match status" value="1"/>
</dbReference>
<organism evidence="10 11">
    <name type="scientific">Jonquetella anthropi DSM 22815</name>
    <dbReference type="NCBI Taxonomy" id="885272"/>
    <lineage>
        <taxon>Bacteria</taxon>
        <taxon>Thermotogati</taxon>
        <taxon>Synergistota</taxon>
        <taxon>Synergistia</taxon>
        <taxon>Synergistales</taxon>
        <taxon>Dethiosulfovibrionaceae</taxon>
        <taxon>Jonquetella</taxon>
    </lineage>
</organism>
<dbReference type="Pfam" id="PF01402">
    <property type="entry name" value="RHH_1"/>
    <property type="match status" value="1"/>
</dbReference>
<dbReference type="AlphaFoldDB" id="H0UJC8"/>
<dbReference type="Proteomes" id="UP000003806">
    <property type="component" value="Chromosome"/>
</dbReference>
<accession>H0UJC8</accession>
<comment type="function">
    <text evidence="7">Transcriptional regulator.</text>
</comment>
<evidence type="ECO:0000256" key="7">
    <source>
        <dbReference type="HAMAP-Rule" id="MF_00476"/>
    </source>
</evidence>
<sequence length="143" mass="16340">MDKTQKTDDDQLIRFGVAVPESLLKLFDKRFHKQGVPTRSEALRQLIRDFVTADTWQSGQGEVYGSITITYNHNTREAGTKMTEIQHHYKDVILCTTHIHANERGCLEVIMLRGPVPRVKKLIEEMRSLKAILSLTPVVRALV</sequence>
<evidence type="ECO:0000256" key="6">
    <source>
        <dbReference type="ARBA" id="ARBA00023163"/>
    </source>
</evidence>
<dbReference type="RefSeq" id="WP_008523441.1">
    <property type="nucleotide sequence ID" value="NZ_CM001376.1"/>
</dbReference>
<feature type="binding site" evidence="7">
    <location>
        <position position="87"/>
    </location>
    <ligand>
        <name>Ni(2+)</name>
        <dbReference type="ChEBI" id="CHEBI:49786"/>
    </ligand>
</feature>
<evidence type="ECO:0000256" key="4">
    <source>
        <dbReference type="ARBA" id="ARBA00023015"/>
    </source>
</evidence>
<dbReference type="eggNOG" id="COG0864">
    <property type="taxonomic scope" value="Bacteria"/>
</dbReference>
<name>H0UJC8_9BACT</name>
<dbReference type="GO" id="GO:0010045">
    <property type="term" value="P:response to nickel cation"/>
    <property type="evidence" value="ECO:0007669"/>
    <property type="project" value="InterPro"/>
</dbReference>
<dbReference type="EMBL" id="CM001376">
    <property type="protein sequence ID" value="EHM13895.1"/>
    <property type="molecule type" value="Genomic_DNA"/>
</dbReference>
<dbReference type="InterPro" id="IPR002145">
    <property type="entry name" value="CopG"/>
</dbReference>
<dbReference type="InterPro" id="IPR045865">
    <property type="entry name" value="ACT-like_dom_sf"/>
</dbReference>
<comment type="similarity">
    <text evidence="1 7">Belongs to the transcriptional regulatory CopG/NikR family.</text>
</comment>
<dbReference type="NCBIfam" id="NF002815">
    <property type="entry name" value="PRK02967.1"/>
    <property type="match status" value="1"/>
</dbReference>
<dbReference type="InterPro" id="IPR010985">
    <property type="entry name" value="Ribbon_hlx_hlx"/>
</dbReference>
<dbReference type="InterPro" id="IPR022988">
    <property type="entry name" value="Ni_resp_reg_NikR"/>
</dbReference>
<dbReference type="Gene3D" id="1.10.1220.10">
    <property type="entry name" value="Met repressor-like"/>
    <property type="match status" value="1"/>
</dbReference>
<protein>
    <recommendedName>
        <fullName evidence="7">Putative nickel-responsive regulator</fullName>
    </recommendedName>
</protein>
<keyword evidence="5 7" id="KW-0238">DNA-binding</keyword>
<feature type="binding site" evidence="7">
    <location>
        <position position="100"/>
    </location>
    <ligand>
        <name>Ni(2+)</name>
        <dbReference type="ChEBI" id="CHEBI:49786"/>
    </ligand>
</feature>
<evidence type="ECO:0000259" key="9">
    <source>
        <dbReference type="Pfam" id="PF08753"/>
    </source>
</evidence>
<dbReference type="PANTHER" id="PTHR34719">
    <property type="entry name" value="NICKEL-RESPONSIVE REGULATOR"/>
    <property type="match status" value="1"/>
</dbReference>
<dbReference type="InterPro" id="IPR013321">
    <property type="entry name" value="Arc_rbn_hlx_hlx"/>
</dbReference>
<comment type="cofactor">
    <cofactor evidence="7">
        <name>Ni(2+)</name>
        <dbReference type="ChEBI" id="CHEBI:49786"/>
    </cofactor>
    <text evidence="7">Binds 1 nickel ion per subunit.</text>
</comment>
<proteinExistence type="inferred from homology"/>
<evidence type="ECO:0000256" key="1">
    <source>
        <dbReference type="ARBA" id="ARBA00008478"/>
    </source>
</evidence>
<gene>
    <name evidence="10" type="ORF">JonanDRAFT_1536</name>
</gene>
<evidence type="ECO:0000313" key="10">
    <source>
        <dbReference type="EMBL" id="EHM13895.1"/>
    </source>
</evidence>
<dbReference type="InterPro" id="IPR050192">
    <property type="entry name" value="CopG/NikR_regulator"/>
</dbReference>
<dbReference type="NCBIfam" id="NF003381">
    <property type="entry name" value="PRK04460.1"/>
    <property type="match status" value="1"/>
</dbReference>
<feature type="binding site" evidence="7">
    <location>
        <position position="98"/>
    </location>
    <ligand>
        <name>Ni(2+)</name>
        <dbReference type="ChEBI" id="CHEBI:49786"/>
    </ligand>
</feature>
<dbReference type="SUPFAM" id="SSF55021">
    <property type="entry name" value="ACT-like"/>
    <property type="match status" value="1"/>
</dbReference>
<dbReference type="GO" id="GO:0003677">
    <property type="term" value="F:DNA binding"/>
    <property type="evidence" value="ECO:0007669"/>
    <property type="project" value="UniProtKB-KW"/>
</dbReference>
<dbReference type="Gene3D" id="3.30.70.1150">
    <property type="entry name" value="ACT-like. Chain A, domain 2"/>
    <property type="match status" value="1"/>
</dbReference>
<dbReference type="SUPFAM" id="SSF47598">
    <property type="entry name" value="Ribbon-helix-helix"/>
    <property type="match status" value="1"/>
</dbReference>
<dbReference type="OrthoDB" id="9806294at2"/>
<keyword evidence="2 7" id="KW-0533">Nickel</keyword>
<reference evidence="10 11" key="1">
    <citation type="submission" date="2011-11" db="EMBL/GenBank/DDBJ databases">
        <title>The Noncontiguous Finished genome of Jonquetella anthropi DSM 22815.</title>
        <authorList>
            <consortium name="US DOE Joint Genome Institute (JGI-PGF)"/>
            <person name="Lucas S."/>
            <person name="Copeland A."/>
            <person name="Lapidus A."/>
            <person name="Glavina del Rio T."/>
            <person name="Dalin E."/>
            <person name="Tice H."/>
            <person name="Bruce D."/>
            <person name="Goodwin L."/>
            <person name="Pitluck S."/>
            <person name="Peters L."/>
            <person name="Mikhailova N."/>
            <person name="Held B."/>
            <person name="Kyrpides N."/>
            <person name="Mavromatis K."/>
            <person name="Ivanova N."/>
            <person name="Markowitz V."/>
            <person name="Cheng J.-F."/>
            <person name="Hugenholtz P."/>
            <person name="Woyke T."/>
            <person name="Wu D."/>
            <person name="Gronow S."/>
            <person name="Wellnitz S."/>
            <person name="Brambilla E."/>
            <person name="Klenk H.-P."/>
            <person name="Eisen J.A."/>
        </authorList>
    </citation>
    <scope>NUCLEOTIDE SEQUENCE [LARGE SCALE GENOMIC DNA]</scope>
    <source>
        <strain evidence="10 11">DSM 22815</strain>
    </source>
</reference>
<keyword evidence="4 7" id="KW-0805">Transcription regulation</keyword>
<dbReference type="Pfam" id="PF08753">
    <property type="entry name" value="NikR_C"/>
    <property type="match status" value="1"/>
</dbReference>
<evidence type="ECO:0000256" key="2">
    <source>
        <dbReference type="ARBA" id="ARBA00022596"/>
    </source>
</evidence>
<evidence type="ECO:0000256" key="3">
    <source>
        <dbReference type="ARBA" id="ARBA00022723"/>
    </source>
</evidence>
<dbReference type="GO" id="GO:0016151">
    <property type="term" value="F:nickel cation binding"/>
    <property type="evidence" value="ECO:0007669"/>
    <property type="project" value="UniProtKB-UniRule"/>
</dbReference>
<dbReference type="PANTHER" id="PTHR34719:SF2">
    <property type="entry name" value="NICKEL-RESPONSIVE REGULATOR"/>
    <property type="match status" value="1"/>
</dbReference>
<dbReference type="HOGENOM" id="CLU_113319_2_1_0"/>
<dbReference type="CDD" id="cd22231">
    <property type="entry name" value="RHH_NikR_HicB-like"/>
    <property type="match status" value="1"/>
</dbReference>
<evidence type="ECO:0000259" key="8">
    <source>
        <dbReference type="Pfam" id="PF01402"/>
    </source>
</evidence>
<feature type="domain" description="Transcription factor NikR nickel binding C-terminal" evidence="9">
    <location>
        <begin position="65"/>
        <end position="135"/>
    </location>
</feature>
<evidence type="ECO:0000313" key="11">
    <source>
        <dbReference type="Proteomes" id="UP000003806"/>
    </source>
</evidence>
<feature type="binding site" evidence="7">
    <location>
        <position position="106"/>
    </location>
    <ligand>
        <name>Ni(2+)</name>
        <dbReference type="ChEBI" id="CHEBI:49786"/>
    </ligand>
</feature>
<feature type="domain" description="Ribbon-helix-helix protein CopG" evidence="8">
    <location>
        <begin position="14"/>
        <end position="52"/>
    </location>
</feature>
<keyword evidence="6 7" id="KW-0804">Transcription</keyword>
<keyword evidence="11" id="KW-1185">Reference proteome</keyword>